<organism evidence="2 3">
    <name type="scientific">Didymodactylos carnosus</name>
    <dbReference type="NCBI Taxonomy" id="1234261"/>
    <lineage>
        <taxon>Eukaryota</taxon>
        <taxon>Metazoa</taxon>
        <taxon>Spiralia</taxon>
        <taxon>Gnathifera</taxon>
        <taxon>Rotifera</taxon>
        <taxon>Eurotatoria</taxon>
        <taxon>Bdelloidea</taxon>
        <taxon>Philodinida</taxon>
        <taxon>Philodinidae</taxon>
        <taxon>Didymodactylos</taxon>
    </lineage>
</organism>
<dbReference type="AlphaFoldDB" id="A0A8S2HR36"/>
<sequence>MNFVLDANLDKSRTVRVLKLIKSIFPQPNLLPTTHHKIPGIFGRTTLFTTNHLCSNCSITVKTSKYGFKHCRFYDATLKNNQETEIVTLDIHSMLHSIVKRNMILLTDHDQLFPDSDIPYFRHYETTTKNQGNTITLLLHADGAPLVRSTKQNL</sequence>
<comment type="caution">
    <text evidence="2">The sequence shown here is derived from an EMBL/GenBank/DDBJ whole genome shotgun (WGS) entry which is preliminary data.</text>
</comment>
<proteinExistence type="predicted"/>
<protein>
    <submittedName>
        <fullName evidence="2">Uncharacterized protein</fullName>
    </submittedName>
</protein>
<evidence type="ECO:0000313" key="2">
    <source>
        <dbReference type="EMBL" id="CAF3677523.1"/>
    </source>
</evidence>
<reference evidence="2" key="1">
    <citation type="submission" date="2021-02" db="EMBL/GenBank/DDBJ databases">
        <authorList>
            <person name="Nowell W R."/>
        </authorList>
    </citation>
    <scope>NUCLEOTIDE SEQUENCE</scope>
</reference>
<gene>
    <name evidence="1" type="ORF">OVA965_LOCUS9376</name>
    <name evidence="2" type="ORF">TMI583_LOCUS9372</name>
</gene>
<accession>A0A8S2HR36</accession>
<name>A0A8S2HR36_9BILA</name>
<dbReference type="Proteomes" id="UP000682733">
    <property type="component" value="Unassembled WGS sequence"/>
</dbReference>
<dbReference type="EMBL" id="CAJNOK010003308">
    <property type="protein sequence ID" value="CAF0896076.1"/>
    <property type="molecule type" value="Genomic_DNA"/>
</dbReference>
<dbReference type="Proteomes" id="UP000677228">
    <property type="component" value="Unassembled WGS sequence"/>
</dbReference>
<dbReference type="EMBL" id="CAJOBA010003309">
    <property type="protein sequence ID" value="CAF3677523.1"/>
    <property type="molecule type" value="Genomic_DNA"/>
</dbReference>
<evidence type="ECO:0000313" key="1">
    <source>
        <dbReference type="EMBL" id="CAF0896076.1"/>
    </source>
</evidence>
<evidence type="ECO:0000313" key="3">
    <source>
        <dbReference type="Proteomes" id="UP000682733"/>
    </source>
</evidence>